<accession>A0A2R4T0T8</accession>
<proteinExistence type="predicted"/>
<keyword evidence="2" id="KW-0378">Hydrolase</keyword>
<dbReference type="KEGG" id="slk:SLUN_11665"/>
<dbReference type="AlphaFoldDB" id="A0A2R4T0T8"/>
<dbReference type="Pfam" id="PF00144">
    <property type="entry name" value="Beta-lactamase"/>
    <property type="match status" value="1"/>
</dbReference>
<dbReference type="InterPro" id="IPR052907">
    <property type="entry name" value="Beta-lactamase/esterase"/>
</dbReference>
<dbReference type="Gene3D" id="3.40.710.10">
    <property type="entry name" value="DD-peptidase/beta-lactamase superfamily"/>
    <property type="match status" value="1"/>
</dbReference>
<gene>
    <name evidence="2" type="ORF">SLUN_11665</name>
</gene>
<reference evidence="2 3" key="1">
    <citation type="submission" date="2018-01" db="EMBL/GenBank/DDBJ databases">
        <title>Complete genome sequence of Streptomyces lunaelactis MM109T, a Ferroverdin A producer isolated from cave moonmilk deposits.</title>
        <authorList>
            <person name="Naome A."/>
            <person name="Martinet L."/>
            <person name="Maciejewska M."/>
            <person name="Anderssen S."/>
            <person name="Adam D."/>
            <person name="Tenconi E."/>
            <person name="Deflandre B."/>
            <person name="Arguelles-Arias A."/>
            <person name="Calusinska M."/>
            <person name="Copieters W."/>
            <person name="Karim L."/>
            <person name="Hanikenne M."/>
            <person name="Baurain D."/>
            <person name="van Wezel G."/>
            <person name="Smargiasso N."/>
            <person name="de Pauw E."/>
            <person name="Delfosse P."/>
            <person name="Rigali S."/>
        </authorList>
    </citation>
    <scope>NUCLEOTIDE SEQUENCE [LARGE SCALE GENOMIC DNA]</scope>
    <source>
        <strain evidence="2 3">MM109</strain>
    </source>
</reference>
<dbReference type="SUPFAM" id="SSF56601">
    <property type="entry name" value="beta-lactamase/transpeptidase-like"/>
    <property type="match status" value="1"/>
</dbReference>
<dbReference type="OrthoDB" id="3422781at2"/>
<dbReference type="InterPro" id="IPR001466">
    <property type="entry name" value="Beta-lactam-related"/>
</dbReference>
<evidence type="ECO:0000259" key="1">
    <source>
        <dbReference type="Pfam" id="PF00144"/>
    </source>
</evidence>
<dbReference type="EMBL" id="CP026304">
    <property type="protein sequence ID" value="AVZ72748.1"/>
    <property type="molecule type" value="Genomic_DNA"/>
</dbReference>
<dbReference type="PANTHER" id="PTHR43319:SF3">
    <property type="entry name" value="BETA-LACTAMASE-RELATED DOMAIN-CONTAINING PROTEIN"/>
    <property type="match status" value="1"/>
</dbReference>
<evidence type="ECO:0000313" key="3">
    <source>
        <dbReference type="Proteomes" id="UP000244201"/>
    </source>
</evidence>
<dbReference type="InterPro" id="IPR012338">
    <property type="entry name" value="Beta-lactam/transpept-like"/>
</dbReference>
<dbReference type="GO" id="GO:0016787">
    <property type="term" value="F:hydrolase activity"/>
    <property type="evidence" value="ECO:0007669"/>
    <property type="project" value="UniProtKB-KW"/>
</dbReference>
<name>A0A2R4T0T8_9ACTN</name>
<protein>
    <submittedName>
        <fullName evidence="2">EstA family serine hydrolase</fullName>
    </submittedName>
</protein>
<keyword evidence="3" id="KW-1185">Reference proteome</keyword>
<feature type="domain" description="Beta-lactamase-related" evidence="1">
    <location>
        <begin position="45"/>
        <end position="388"/>
    </location>
</feature>
<dbReference type="Proteomes" id="UP000244201">
    <property type="component" value="Chromosome"/>
</dbReference>
<organism evidence="2 3">
    <name type="scientific">Streptomyces lunaelactis</name>
    <dbReference type="NCBI Taxonomy" id="1535768"/>
    <lineage>
        <taxon>Bacteria</taxon>
        <taxon>Bacillati</taxon>
        <taxon>Actinomycetota</taxon>
        <taxon>Actinomycetes</taxon>
        <taxon>Kitasatosporales</taxon>
        <taxon>Streptomycetaceae</taxon>
        <taxon>Streptomyces</taxon>
    </lineage>
</organism>
<sequence length="403" mass="41895">MAGSTAGAAAGAAAGSVSEIGGHEIGVRGTVADGFEDVREEFAAVLAEGITESGAQLAAYVNGQQVVDLWTGGGMVAGSLTGVYSVTKGASHLVVALLVQDGVLDLDREVAHYWPEFAAEGKERLTLRELIGHRAGLIGVDGGFTIDELADDRVLAARLAEQRPYWEPGTAYGYHAFVIGALTGEVVRRVTGRSIQELFEERVRAPYGLDFHLGLPEALEARYADVLPMRPTPEQLAELQANAPDPNSLLGIAFGFNATPPTDLVEFANTRAVRALGQASAGGVGSARGVAGMYAAAISEVDGRAPLLKADTIAEFCPLYAVGTDAVTGEQDQFGLGFQAMGVRYRFLGADAFGHSGAAGALAFADPGSGVAYGYVRRRYAYPGGAAEENDRLTAAVVRAATS</sequence>
<evidence type="ECO:0000313" key="2">
    <source>
        <dbReference type="EMBL" id="AVZ72748.1"/>
    </source>
</evidence>
<dbReference type="PANTHER" id="PTHR43319">
    <property type="entry name" value="BETA-LACTAMASE-RELATED"/>
    <property type="match status" value="1"/>
</dbReference>